<dbReference type="InterPro" id="IPR012338">
    <property type="entry name" value="Beta-lactam/transpept-like"/>
</dbReference>
<accession>A0A699X9K4</accession>
<proteinExistence type="predicted"/>
<sequence length="99" mass="10983">GSLALRALHDSWMTKGMTGIKQPTVEINFGLGGIYVEEDVGNYKRDSLVWGGLPNLFWFANRSNRVAGLYASQVIPAGDPKSIHLAQEFIKDVYQSKQI</sequence>
<organism evidence="1">
    <name type="scientific">Tanacetum cinerariifolium</name>
    <name type="common">Dalmatian daisy</name>
    <name type="synonym">Chrysanthemum cinerariifolium</name>
    <dbReference type="NCBI Taxonomy" id="118510"/>
    <lineage>
        <taxon>Eukaryota</taxon>
        <taxon>Viridiplantae</taxon>
        <taxon>Streptophyta</taxon>
        <taxon>Embryophyta</taxon>
        <taxon>Tracheophyta</taxon>
        <taxon>Spermatophyta</taxon>
        <taxon>Magnoliopsida</taxon>
        <taxon>eudicotyledons</taxon>
        <taxon>Gunneridae</taxon>
        <taxon>Pentapetalae</taxon>
        <taxon>asterids</taxon>
        <taxon>campanulids</taxon>
        <taxon>Asterales</taxon>
        <taxon>Asteraceae</taxon>
        <taxon>Asteroideae</taxon>
        <taxon>Anthemideae</taxon>
        <taxon>Anthemidinae</taxon>
        <taxon>Tanacetum</taxon>
    </lineage>
</organism>
<protein>
    <submittedName>
        <fullName evidence="1">Uncharacterized protein</fullName>
    </submittedName>
</protein>
<name>A0A699X9K4_TANCI</name>
<gene>
    <name evidence="1" type="ORF">Tci_925470</name>
</gene>
<dbReference type="AlphaFoldDB" id="A0A699X9K4"/>
<feature type="non-terminal residue" evidence="1">
    <location>
        <position position="1"/>
    </location>
</feature>
<reference evidence="1" key="1">
    <citation type="journal article" date="2019" name="Sci. Rep.">
        <title>Draft genome of Tanacetum cinerariifolium, the natural source of mosquito coil.</title>
        <authorList>
            <person name="Yamashiro T."/>
            <person name="Shiraishi A."/>
            <person name="Satake H."/>
            <person name="Nakayama K."/>
        </authorList>
    </citation>
    <scope>NUCLEOTIDE SEQUENCE</scope>
</reference>
<dbReference type="EMBL" id="BKCJ011795131">
    <property type="protein sequence ID" value="GFD53501.1"/>
    <property type="molecule type" value="Genomic_DNA"/>
</dbReference>
<dbReference type="Gene3D" id="3.40.710.10">
    <property type="entry name" value="DD-peptidase/beta-lactamase superfamily"/>
    <property type="match status" value="1"/>
</dbReference>
<evidence type="ECO:0000313" key="1">
    <source>
        <dbReference type="EMBL" id="GFD53501.1"/>
    </source>
</evidence>
<comment type="caution">
    <text evidence="1">The sequence shown here is derived from an EMBL/GenBank/DDBJ whole genome shotgun (WGS) entry which is preliminary data.</text>
</comment>